<protein>
    <submittedName>
        <fullName evidence="1">GHKL domain-containing protein</fullName>
    </submittedName>
</protein>
<evidence type="ECO:0000313" key="1">
    <source>
        <dbReference type="EMBL" id="TGY87133.1"/>
    </source>
</evidence>
<reference evidence="1" key="1">
    <citation type="submission" date="2019-04" db="EMBL/GenBank/DDBJ databases">
        <title>Microbes associate with the intestines of laboratory mice.</title>
        <authorList>
            <person name="Navarre W."/>
            <person name="Wong E."/>
            <person name="Huang K."/>
            <person name="Tropini C."/>
            <person name="Ng K."/>
            <person name="Yu B."/>
        </authorList>
    </citation>
    <scope>NUCLEOTIDE SEQUENCE</scope>
    <source>
        <strain evidence="1">NM01_1-7b</strain>
    </source>
</reference>
<evidence type="ECO:0000313" key="2">
    <source>
        <dbReference type="Proteomes" id="UP000304953"/>
    </source>
</evidence>
<gene>
    <name evidence="1" type="ORF">E5329_26985</name>
</gene>
<dbReference type="EMBL" id="SRYA01000119">
    <property type="protein sequence ID" value="TGY87133.1"/>
    <property type="molecule type" value="Genomic_DNA"/>
</dbReference>
<sequence>MISYISGYIIIPLEVICCKIFFETFCLSKKIKMFYQVLFWVLLCMLIYIPAIFLGNLYLLKQIIVIGIVAVATKLYWKITYKKSFMLAFLFQSLLLVADYVTIIIDSSLLAGSMNQNQSTQGFLILLTKMVLFLLIIIIKSTLGQSQLEFLDDTAWLKFMFFPVFTIYIIIALIYKPELMINETQKQIFWVFAFGLVGMNIMLFYLLQDVANKECELFERRIFEREAKHRFSLYESMVEATKQQQALSHEYQNQLVCIQSLLHKEQYNKLEEYMKQVTGVVLKKFHYIDTNNAIVNAILNEKHSQAMEQDIVMVYKIGNLAKMTIEDQDIVLLLSNLLNNAIEACQKCINEKVIKVKFILEDDNIVLSVKNTYDGHVITSEGSYTTTKKNKRNHGIGIKNMIQVIEKYNGFYSIVHDENFFSFSCILPR</sequence>
<comment type="caution">
    <text evidence="1">The sequence shown here is derived from an EMBL/GenBank/DDBJ whole genome shotgun (WGS) entry which is preliminary data.</text>
</comment>
<proteinExistence type="predicted"/>
<keyword evidence="2" id="KW-1185">Reference proteome</keyword>
<dbReference type="Proteomes" id="UP000304953">
    <property type="component" value="Unassembled WGS sequence"/>
</dbReference>
<accession>A0AC61RNV7</accession>
<name>A0AC61RNV7_9FIRM</name>
<organism evidence="1 2">
    <name type="scientific">Petralouisia muris</name>
    <dbReference type="NCBI Taxonomy" id="3032872"/>
    <lineage>
        <taxon>Bacteria</taxon>
        <taxon>Bacillati</taxon>
        <taxon>Bacillota</taxon>
        <taxon>Clostridia</taxon>
        <taxon>Lachnospirales</taxon>
        <taxon>Lachnospiraceae</taxon>
        <taxon>Petralouisia</taxon>
    </lineage>
</organism>